<dbReference type="AlphaFoldDB" id="A0A1E7Q767"/>
<sequence>MKKKSRVGTFDDPIWVLPDSCERPSLWLYLKKGFFAKKTQDSEDKDNDEEPSNTSEPIGRRAKKKAEVKNRGANLNHWASADRDYYIKNVLHNQQLTLAETKIALYLYDLMAAEFVDPEFRGLVCIVRATSTGIDLERRYGDIDGIYIMDKYHGKETYQYFDEKYSNLYDVCQSLIPNASTKVISEALANLHNFGYLTVTDIIEENQRSYRLKSGENYIEDENKPSRRPRLKHVRLCRWMIHTKIWDKFIWS</sequence>
<protein>
    <submittedName>
        <fullName evidence="2">Uncharacterized protein</fullName>
    </submittedName>
</protein>
<dbReference type="RefSeq" id="WP_070049608.1">
    <property type="nucleotide sequence ID" value="NZ_CBCSDO010000018.1"/>
</dbReference>
<dbReference type="OrthoDB" id="7063900at2"/>
<accession>A0A1E7Q767</accession>
<organism evidence="2 3">
    <name type="scientific">Rheinheimera salexigens</name>
    <dbReference type="NCBI Taxonomy" id="1628148"/>
    <lineage>
        <taxon>Bacteria</taxon>
        <taxon>Pseudomonadati</taxon>
        <taxon>Pseudomonadota</taxon>
        <taxon>Gammaproteobacteria</taxon>
        <taxon>Chromatiales</taxon>
        <taxon>Chromatiaceae</taxon>
        <taxon>Rheinheimera</taxon>
    </lineage>
</organism>
<evidence type="ECO:0000256" key="1">
    <source>
        <dbReference type="SAM" id="MobiDB-lite"/>
    </source>
</evidence>
<dbReference type="EMBL" id="MKEK01000001">
    <property type="protein sequence ID" value="OEY70044.1"/>
    <property type="molecule type" value="Genomic_DNA"/>
</dbReference>
<evidence type="ECO:0000313" key="3">
    <source>
        <dbReference type="Proteomes" id="UP000242258"/>
    </source>
</evidence>
<evidence type="ECO:0000313" key="2">
    <source>
        <dbReference type="EMBL" id="OEY70044.1"/>
    </source>
</evidence>
<comment type="caution">
    <text evidence="2">The sequence shown here is derived from an EMBL/GenBank/DDBJ whole genome shotgun (WGS) entry which is preliminary data.</text>
</comment>
<gene>
    <name evidence="2" type="ORF">BI198_11040</name>
</gene>
<reference evidence="3" key="1">
    <citation type="submission" date="2016-09" db="EMBL/GenBank/DDBJ databases">
        <authorList>
            <person name="Wan X."/>
            <person name="Hou S."/>
        </authorList>
    </citation>
    <scope>NUCLEOTIDE SEQUENCE [LARGE SCALE GENOMIC DNA]</scope>
    <source>
        <strain evidence="3">KH87</strain>
    </source>
</reference>
<proteinExistence type="predicted"/>
<name>A0A1E7Q767_9GAMM</name>
<feature type="region of interest" description="Disordered" evidence="1">
    <location>
        <begin position="40"/>
        <end position="69"/>
    </location>
</feature>
<dbReference type="Proteomes" id="UP000242258">
    <property type="component" value="Unassembled WGS sequence"/>
</dbReference>
<keyword evidence="3" id="KW-1185">Reference proteome</keyword>